<evidence type="ECO:0000313" key="3">
    <source>
        <dbReference type="Proteomes" id="UP001175227"/>
    </source>
</evidence>
<dbReference type="EMBL" id="JAUEPR010000004">
    <property type="protein sequence ID" value="KAK0486508.1"/>
    <property type="molecule type" value="Genomic_DNA"/>
</dbReference>
<accession>A0AA39UGL7</accession>
<keyword evidence="3" id="KW-1185">Reference proteome</keyword>
<evidence type="ECO:0000313" key="2">
    <source>
        <dbReference type="EMBL" id="KAK0486508.1"/>
    </source>
</evidence>
<feature type="compositionally biased region" description="Basic and acidic residues" evidence="1">
    <location>
        <begin position="223"/>
        <end position="244"/>
    </location>
</feature>
<organism evidence="2 3">
    <name type="scientific">Armillaria novae-zelandiae</name>
    <dbReference type="NCBI Taxonomy" id="153914"/>
    <lineage>
        <taxon>Eukaryota</taxon>
        <taxon>Fungi</taxon>
        <taxon>Dikarya</taxon>
        <taxon>Basidiomycota</taxon>
        <taxon>Agaricomycotina</taxon>
        <taxon>Agaricomycetes</taxon>
        <taxon>Agaricomycetidae</taxon>
        <taxon>Agaricales</taxon>
        <taxon>Marasmiineae</taxon>
        <taxon>Physalacriaceae</taxon>
        <taxon>Armillaria</taxon>
    </lineage>
</organism>
<sequence length="255" mass="29048">MADSSQPSASRKYLTDDKIAEVASKLRIADPDKGNGAFNAVNRMEALIWPKCVQRDIKGLSNLLVFPDNHSILVYLLSALFITMRFSVATLLPLALAVPALSASVQARDGSWGGVDYNKDGHKDDGKKDYDNKDYGKDNGRGDCTWEPVFEHNNDFKGWNKDKYTPYDHKDVDKITFEIECKSICEKDDKCNSCQAYQHDEKDEKFICELFVEIIDIDTWKNDCDDGKDDKDHKDGKKDDKKYYDTSCWNAHYGN</sequence>
<comment type="caution">
    <text evidence="2">The sequence shown here is derived from an EMBL/GenBank/DDBJ whole genome shotgun (WGS) entry which is preliminary data.</text>
</comment>
<dbReference type="AlphaFoldDB" id="A0AA39UGL7"/>
<proteinExistence type="predicted"/>
<name>A0AA39UGL7_9AGAR</name>
<dbReference type="Proteomes" id="UP001175227">
    <property type="component" value="Unassembled WGS sequence"/>
</dbReference>
<reference evidence="2" key="1">
    <citation type="submission" date="2023-06" db="EMBL/GenBank/DDBJ databases">
        <authorList>
            <consortium name="Lawrence Berkeley National Laboratory"/>
            <person name="Ahrendt S."/>
            <person name="Sahu N."/>
            <person name="Indic B."/>
            <person name="Wong-Bajracharya J."/>
            <person name="Merenyi Z."/>
            <person name="Ke H.-M."/>
            <person name="Monk M."/>
            <person name="Kocsube S."/>
            <person name="Drula E."/>
            <person name="Lipzen A."/>
            <person name="Balint B."/>
            <person name="Henrissat B."/>
            <person name="Andreopoulos B."/>
            <person name="Martin F.M."/>
            <person name="Harder C.B."/>
            <person name="Rigling D."/>
            <person name="Ford K.L."/>
            <person name="Foster G.D."/>
            <person name="Pangilinan J."/>
            <person name="Papanicolaou A."/>
            <person name="Barry K."/>
            <person name="LaButti K."/>
            <person name="Viragh M."/>
            <person name="Koriabine M."/>
            <person name="Yan M."/>
            <person name="Riley R."/>
            <person name="Champramary S."/>
            <person name="Plett K.L."/>
            <person name="Tsai I.J."/>
            <person name="Slot J."/>
            <person name="Sipos G."/>
            <person name="Plett J."/>
            <person name="Nagy L.G."/>
            <person name="Grigoriev I.V."/>
        </authorList>
    </citation>
    <scope>NUCLEOTIDE SEQUENCE</scope>
    <source>
        <strain evidence="2">ICMP 16352</strain>
    </source>
</reference>
<protein>
    <submittedName>
        <fullName evidence="2">Uncharacterized protein</fullName>
    </submittedName>
</protein>
<gene>
    <name evidence="2" type="ORF">IW261DRAFT_1604643</name>
</gene>
<feature type="region of interest" description="Disordered" evidence="1">
    <location>
        <begin position="223"/>
        <end position="246"/>
    </location>
</feature>
<evidence type="ECO:0000256" key="1">
    <source>
        <dbReference type="SAM" id="MobiDB-lite"/>
    </source>
</evidence>